<protein>
    <submittedName>
        <fullName evidence="1">Uncharacterized protein</fullName>
    </submittedName>
</protein>
<gene>
    <name evidence="1" type="ORF">MLD38_034810</name>
</gene>
<keyword evidence="2" id="KW-1185">Reference proteome</keyword>
<organism evidence="1 2">
    <name type="scientific">Melastoma candidum</name>
    <dbReference type="NCBI Taxonomy" id="119954"/>
    <lineage>
        <taxon>Eukaryota</taxon>
        <taxon>Viridiplantae</taxon>
        <taxon>Streptophyta</taxon>
        <taxon>Embryophyta</taxon>
        <taxon>Tracheophyta</taxon>
        <taxon>Spermatophyta</taxon>
        <taxon>Magnoliopsida</taxon>
        <taxon>eudicotyledons</taxon>
        <taxon>Gunneridae</taxon>
        <taxon>Pentapetalae</taxon>
        <taxon>rosids</taxon>
        <taxon>malvids</taxon>
        <taxon>Myrtales</taxon>
        <taxon>Melastomataceae</taxon>
        <taxon>Melastomatoideae</taxon>
        <taxon>Melastomateae</taxon>
        <taxon>Melastoma</taxon>
    </lineage>
</organism>
<sequence length="79" mass="8419">MQRDFERAVTLDIKDTKSHPIPPFLLVSSRVLLLPVSILLPSSFGEPATPYHHLGPGSVGWDSGSDQGACLGGYPCPST</sequence>
<evidence type="ECO:0000313" key="1">
    <source>
        <dbReference type="EMBL" id="KAI4321428.1"/>
    </source>
</evidence>
<dbReference type="EMBL" id="CM042889">
    <property type="protein sequence ID" value="KAI4321428.1"/>
    <property type="molecule type" value="Genomic_DNA"/>
</dbReference>
<name>A0ACB9MBN9_9MYRT</name>
<evidence type="ECO:0000313" key="2">
    <source>
        <dbReference type="Proteomes" id="UP001057402"/>
    </source>
</evidence>
<reference evidence="2" key="1">
    <citation type="journal article" date="2023" name="Front. Plant Sci.">
        <title>Chromosomal-level genome assembly of Melastoma candidum provides insights into trichome evolution.</title>
        <authorList>
            <person name="Zhong Y."/>
            <person name="Wu W."/>
            <person name="Sun C."/>
            <person name="Zou P."/>
            <person name="Liu Y."/>
            <person name="Dai S."/>
            <person name="Zhou R."/>
        </authorList>
    </citation>
    <scope>NUCLEOTIDE SEQUENCE [LARGE SCALE GENOMIC DNA]</scope>
</reference>
<comment type="caution">
    <text evidence="1">The sequence shown here is derived from an EMBL/GenBank/DDBJ whole genome shotgun (WGS) entry which is preliminary data.</text>
</comment>
<dbReference type="Proteomes" id="UP001057402">
    <property type="component" value="Chromosome 10"/>
</dbReference>
<accession>A0ACB9MBN9</accession>
<proteinExistence type="predicted"/>